<dbReference type="InterPro" id="IPR001314">
    <property type="entry name" value="Peptidase_S1A"/>
</dbReference>
<evidence type="ECO:0000256" key="8">
    <source>
        <dbReference type="ARBA" id="ARBA00023157"/>
    </source>
</evidence>
<evidence type="ECO:0000256" key="9">
    <source>
        <dbReference type="SAM" id="SignalP"/>
    </source>
</evidence>
<dbReference type="RefSeq" id="XP_066933165.1">
    <property type="nucleotide sequence ID" value="XM_067077064.1"/>
</dbReference>
<dbReference type="GO" id="GO:0004252">
    <property type="term" value="F:serine-type endopeptidase activity"/>
    <property type="evidence" value="ECO:0007669"/>
    <property type="project" value="InterPro"/>
</dbReference>
<keyword evidence="2" id="KW-0964">Secreted</keyword>
<evidence type="ECO:0000256" key="5">
    <source>
        <dbReference type="ARBA" id="ARBA00022801"/>
    </source>
</evidence>
<dbReference type="GO" id="GO:0005576">
    <property type="term" value="C:extracellular region"/>
    <property type="evidence" value="ECO:0007669"/>
    <property type="project" value="UniProtKB-SubCell"/>
</dbReference>
<dbReference type="AlphaFoldDB" id="A0A7M5UZ07"/>
<dbReference type="SMART" id="SM00020">
    <property type="entry name" value="Tryp_SPc"/>
    <property type="match status" value="1"/>
</dbReference>
<keyword evidence="7" id="KW-0865">Zymogen</keyword>
<feature type="chain" id="PRO_5029809272" description="Peptidase S1 domain-containing protein" evidence="9">
    <location>
        <begin position="18"/>
        <end position="355"/>
    </location>
</feature>
<feature type="domain" description="Peptidase S1" evidence="10">
    <location>
        <begin position="79"/>
        <end position="326"/>
    </location>
</feature>
<dbReference type="PROSITE" id="PS00134">
    <property type="entry name" value="TRYPSIN_HIS"/>
    <property type="match status" value="1"/>
</dbReference>
<evidence type="ECO:0000259" key="10">
    <source>
        <dbReference type="PROSITE" id="PS50240"/>
    </source>
</evidence>
<keyword evidence="12" id="KW-1185">Reference proteome</keyword>
<evidence type="ECO:0000256" key="2">
    <source>
        <dbReference type="ARBA" id="ARBA00022525"/>
    </source>
</evidence>
<dbReference type="PANTHER" id="PTHR24252">
    <property type="entry name" value="ACROSIN-RELATED"/>
    <property type="match status" value="1"/>
</dbReference>
<keyword evidence="6" id="KW-0720">Serine protease</keyword>
<keyword evidence="8" id="KW-1015">Disulfide bond</keyword>
<name>A0A7M5UZ07_9CNID</name>
<dbReference type="Gene3D" id="2.40.10.10">
    <property type="entry name" value="Trypsin-like serine proteases"/>
    <property type="match status" value="1"/>
</dbReference>
<evidence type="ECO:0000256" key="6">
    <source>
        <dbReference type="ARBA" id="ARBA00022825"/>
    </source>
</evidence>
<organism evidence="11 12">
    <name type="scientific">Clytia hemisphaerica</name>
    <dbReference type="NCBI Taxonomy" id="252671"/>
    <lineage>
        <taxon>Eukaryota</taxon>
        <taxon>Metazoa</taxon>
        <taxon>Cnidaria</taxon>
        <taxon>Hydrozoa</taxon>
        <taxon>Hydroidolina</taxon>
        <taxon>Leptothecata</taxon>
        <taxon>Obeliida</taxon>
        <taxon>Clytiidae</taxon>
        <taxon>Clytia</taxon>
    </lineage>
</organism>
<comment type="subcellular location">
    <subcellularLocation>
        <location evidence="1">Secreted</location>
    </subcellularLocation>
</comment>
<evidence type="ECO:0000256" key="3">
    <source>
        <dbReference type="ARBA" id="ARBA00022670"/>
    </source>
</evidence>
<dbReference type="Pfam" id="PF00089">
    <property type="entry name" value="Trypsin"/>
    <property type="match status" value="1"/>
</dbReference>
<dbReference type="PROSITE" id="PS50240">
    <property type="entry name" value="TRYPSIN_DOM"/>
    <property type="match status" value="1"/>
</dbReference>
<dbReference type="InterPro" id="IPR043504">
    <property type="entry name" value="Peptidase_S1_PA_chymotrypsin"/>
</dbReference>
<keyword evidence="5" id="KW-0378">Hydrolase</keyword>
<evidence type="ECO:0000313" key="11">
    <source>
        <dbReference type="EnsemblMetazoa" id="CLYHEMP004831.1"/>
    </source>
</evidence>
<dbReference type="EnsemblMetazoa" id="CLYHEMT004831.1">
    <property type="protein sequence ID" value="CLYHEMP004831.1"/>
    <property type="gene ID" value="CLYHEMG004831"/>
</dbReference>
<evidence type="ECO:0000256" key="1">
    <source>
        <dbReference type="ARBA" id="ARBA00004613"/>
    </source>
</evidence>
<dbReference type="PROSITE" id="PS00028">
    <property type="entry name" value="ZINC_FINGER_C2H2_1"/>
    <property type="match status" value="1"/>
</dbReference>
<dbReference type="FunFam" id="2.40.10.10:FF:000146">
    <property type="entry name" value="Serine protease 53"/>
    <property type="match status" value="1"/>
</dbReference>
<protein>
    <recommendedName>
        <fullName evidence="10">Peptidase S1 domain-containing protein</fullName>
    </recommendedName>
</protein>
<proteinExistence type="predicted"/>
<evidence type="ECO:0000256" key="7">
    <source>
        <dbReference type="ARBA" id="ARBA00023145"/>
    </source>
</evidence>
<keyword evidence="4 9" id="KW-0732">Signal</keyword>
<dbReference type="CDD" id="cd00190">
    <property type="entry name" value="Tryp_SPc"/>
    <property type="match status" value="1"/>
</dbReference>
<keyword evidence="3" id="KW-0645">Protease</keyword>
<dbReference type="SUPFAM" id="SSF50494">
    <property type="entry name" value="Trypsin-like serine proteases"/>
    <property type="match status" value="1"/>
</dbReference>
<dbReference type="PANTHER" id="PTHR24252:SF7">
    <property type="entry name" value="HYALIN"/>
    <property type="match status" value="1"/>
</dbReference>
<evidence type="ECO:0000313" key="12">
    <source>
        <dbReference type="Proteomes" id="UP000594262"/>
    </source>
</evidence>
<reference evidence="11" key="1">
    <citation type="submission" date="2021-01" db="UniProtKB">
        <authorList>
            <consortium name="EnsemblMetazoa"/>
        </authorList>
    </citation>
    <scope>IDENTIFICATION</scope>
</reference>
<dbReference type="OrthoDB" id="8440449at2759"/>
<sequence>MTNTALFVITFLPSIFSSTMVQKAEKLESVCTQLQAVYPNMCGSDVVKTHCSTLCSKGVDQKLTCGKHVKKPHTRRRRIVGGVVSDAGEWPWHISLRMRGKHVCGGSILTPEVIVTAAHCVDAKYTSEDPKNFEVAAQTNYHKEPGQIVQVKRLIRHKEYEFTDHKWRDLFFVYVKNDIAILILEEKLKLPQEHSNISRVCMPDTRAPISDDQTCYIVGYGFTTFNGNKSDDLRHSKINLVPVDTCNQAKSFNDTVDENMTICAGDGTAKISPCNTDSGGSLVCQANGTWYAQGIVSSGYKCGGQDAYSLYTRISNYNDWIAKEIFEYYSSSGRTLKPCVLLMMIISYATFVFLR</sequence>
<accession>A0A7M5UZ07</accession>
<evidence type="ECO:0000256" key="4">
    <source>
        <dbReference type="ARBA" id="ARBA00022729"/>
    </source>
</evidence>
<feature type="signal peptide" evidence="9">
    <location>
        <begin position="1"/>
        <end position="17"/>
    </location>
</feature>
<dbReference type="InterPro" id="IPR001254">
    <property type="entry name" value="Trypsin_dom"/>
</dbReference>
<dbReference type="GO" id="GO:0006508">
    <property type="term" value="P:proteolysis"/>
    <property type="evidence" value="ECO:0007669"/>
    <property type="project" value="UniProtKB-KW"/>
</dbReference>
<dbReference type="Proteomes" id="UP000594262">
    <property type="component" value="Unplaced"/>
</dbReference>
<dbReference type="InterPro" id="IPR009003">
    <property type="entry name" value="Peptidase_S1_PA"/>
</dbReference>
<dbReference type="GeneID" id="136820829"/>
<dbReference type="PRINTS" id="PR00722">
    <property type="entry name" value="CHYMOTRYPSIN"/>
</dbReference>
<dbReference type="RefSeq" id="XP_066933166.1">
    <property type="nucleotide sequence ID" value="XM_067077065.1"/>
</dbReference>
<dbReference type="InterPro" id="IPR013087">
    <property type="entry name" value="Znf_C2H2_type"/>
</dbReference>
<dbReference type="InterPro" id="IPR018114">
    <property type="entry name" value="TRYPSIN_HIS"/>
</dbReference>